<name>Q89472_BBTV</name>
<proteinExistence type="predicted"/>
<organismHost>
    <name type="scientific">Musa</name>
    <dbReference type="NCBI Taxonomy" id="4640"/>
</organismHost>
<organism evidence="2">
    <name type="scientific">Banana bunchy top virus</name>
    <name type="common">BBTV</name>
    <dbReference type="NCBI Taxonomy" id="12585"/>
    <lineage>
        <taxon>Viruses</taxon>
        <taxon>Monodnaviria</taxon>
        <taxon>Shotokuvirae</taxon>
        <taxon>Cressdnaviricota</taxon>
        <taxon>Arfiviricetes</taxon>
        <taxon>Mulpavirales</taxon>
        <taxon>Nanoviridae</taxon>
        <taxon>Babuvirus</taxon>
        <taxon>Babuvirus musae</taxon>
    </lineage>
</organism>
<reference evidence="2" key="1">
    <citation type="submission" date="1994-07" db="EMBL/GenBank/DDBJ databases">
        <title>Nucleotide sequences of DNA III and DNA IV associated with banana bunchy top virus and their relation to other closely related virus DNAs.</title>
        <authorList>
            <person name="Wu R.-Y."/>
            <person name="You L.-R."/>
        </authorList>
    </citation>
    <scope>NUCLEOTIDE SEQUENCE</scope>
</reference>
<dbReference type="EMBL" id="U12587">
    <property type="protein sequence ID" value="AAA61878.1"/>
    <property type="molecule type" value="Genomic_DNA"/>
</dbReference>
<sequence length="48" mass="5676">MTSHMLISPHYHSDHRPRRSFDHLVPRQLPPSIESAMVYRGKDERIPP</sequence>
<evidence type="ECO:0000256" key="1">
    <source>
        <dbReference type="SAM" id="MobiDB-lite"/>
    </source>
</evidence>
<accession>Q89472</accession>
<protein>
    <submittedName>
        <fullName evidence="2">ORF C1</fullName>
    </submittedName>
</protein>
<evidence type="ECO:0000313" key="2">
    <source>
        <dbReference type="EMBL" id="AAA61878.1"/>
    </source>
</evidence>
<feature type="region of interest" description="Disordered" evidence="1">
    <location>
        <begin position="1"/>
        <end position="27"/>
    </location>
</feature>
<dbReference type="EMBL" id="U12586">
    <property type="protein sequence ID" value="AAA61876.1"/>
    <property type="molecule type" value="Genomic_DNA"/>
</dbReference>
<feature type="compositionally biased region" description="Basic and acidic residues" evidence="1">
    <location>
        <begin position="11"/>
        <end position="25"/>
    </location>
</feature>